<dbReference type="PANTHER" id="PTHR30213">
    <property type="entry name" value="INNER MEMBRANE PROTEIN YHJD"/>
    <property type="match status" value="1"/>
</dbReference>
<feature type="transmembrane region" description="Helical" evidence="6">
    <location>
        <begin position="224"/>
        <end position="243"/>
    </location>
</feature>
<evidence type="ECO:0000256" key="6">
    <source>
        <dbReference type="SAM" id="Phobius"/>
    </source>
</evidence>
<proteinExistence type="predicted"/>
<feature type="transmembrane region" description="Helical" evidence="6">
    <location>
        <begin position="289"/>
        <end position="311"/>
    </location>
</feature>
<keyword evidence="3 6" id="KW-0812">Transmembrane</keyword>
<dbReference type="Pfam" id="PF03631">
    <property type="entry name" value="Virul_fac_BrkB"/>
    <property type="match status" value="1"/>
</dbReference>
<keyword evidence="5 6" id="KW-0472">Membrane</keyword>
<reference evidence="7 8" key="1">
    <citation type="submission" date="2023-09" db="EMBL/GenBank/DDBJ databases">
        <title>Whole genome shotgun sequencing (WGS) of Bosea sp. ZW T0_25, isolated from stored onions (Allium cepa).</title>
        <authorList>
            <person name="Stoll D.A."/>
            <person name="Huch M."/>
        </authorList>
    </citation>
    <scope>NUCLEOTIDE SEQUENCE [LARGE SCALE GENOMIC DNA]</scope>
    <source>
        <strain evidence="7 8">ZW T0_25</strain>
    </source>
</reference>
<evidence type="ECO:0000313" key="8">
    <source>
        <dbReference type="Proteomes" id="UP001254257"/>
    </source>
</evidence>
<evidence type="ECO:0000256" key="5">
    <source>
        <dbReference type="ARBA" id="ARBA00023136"/>
    </source>
</evidence>
<feature type="transmembrane region" description="Helical" evidence="6">
    <location>
        <begin position="181"/>
        <end position="204"/>
    </location>
</feature>
<protein>
    <submittedName>
        <fullName evidence="7">YihY/virulence factor BrkB family protein</fullName>
    </submittedName>
</protein>
<dbReference type="Proteomes" id="UP001254257">
    <property type="component" value="Unassembled WGS sequence"/>
</dbReference>
<dbReference type="PANTHER" id="PTHR30213:SF0">
    <property type="entry name" value="UPF0761 MEMBRANE PROTEIN YIHY"/>
    <property type="match status" value="1"/>
</dbReference>
<evidence type="ECO:0000256" key="4">
    <source>
        <dbReference type="ARBA" id="ARBA00022989"/>
    </source>
</evidence>
<feature type="transmembrane region" description="Helical" evidence="6">
    <location>
        <begin position="255"/>
        <end position="277"/>
    </location>
</feature>
<evidence type="ECO:0000256" key="2">
    <source>
        <dbReference type="ARBA" id="ARBA00022475"/>
    </source>
</evidence>
<name>A0ABU3S0D5_9HYPH</name>
<comment type="subcellular location">
    <subcellularLocation>
        <location evidence="1">Cell membrane</location>
        <topology evidence="1">Multi-pass membrane protein</topology>
    </subcellularLocation>
</comment>
<comment type="caution">
    <text evidence="7">The sequence shown here is derived from an EMBL/GenBank/DDBJ whole genome shotgun (WGS) entry which is preliminary data.</text>
</comment>
<accession>A0ABU3S0D5</accession>
<keyword evidence="8" id="KW-1185">Reference proteome</keyword>
<keyword evidence="2" id="KW-1003">Cell membrane</keyword>
<keyword evidence="4 6" id="KW-1133">Transmembrane helix</keyword>
<dbReference type="PIRSF" id="PIRSF035875">
    <property type="entry name" value="RNase_BN"/>
    <property type="match status" value="1"/>
</dbReference>
<dbReference type="InterPro" id="IPR017039">
    <property type="entry name" value="Virul_fac_BrkB"/>
</dbReference>
<dbReference type="RefSeq" id="WP_316016202.1">
    <property type="nucleotide sequence ID" value="NZ_JAWDID010000001.1"/>
</dbReference>
<dbReference type="EMBL" id="JAWDID010000001">
    <property type="protein sequence ID" value="MDU0338244.1"/>
    <property type="molecule type" value="Genomic_DNA"/>
</dbReference>
<dbReference type="NCBIfam" id="TIGR00765">
    <property type="entry name" value="yihY_not_rbn"/>
    <property type="match status" value="1"/>
</dbReference>
<evidence type="ECO:0000313" key="7">
    <source>
        <dbReference type="EMBL" id="MDU0338244.1"/>
    </source>
</evidence>
<organism evidence="7 8">
    <name type="scientific">Bosea rubneri</name>
    <dbReference type="NCBI Taxonomy" id="3075434"/>
    <lineage>
        <taxon>Bacteria</taxon>
        <taxon>Pseudomonadati</taxon>
        <taxon>Pseudomonadota</taxon>
        <taxon>Alphaproteobacteria</taxon>
        <taxon>Hyphomicrobiales</taxon>
        <taxon>Boseaceae</taxon>
        <taxon>Bosea</taxon>
    </lineage>
</organism>
<gene>
    <name evidence="7" type="ORF">RKE40_00035</name>
</gene>
<sequence length="342" mass="36784">MAYLKRITGAAGLAALALGYVHATFTRRVRDPLRQARRGRGAASPIALPWRGWKDVLGRFIVRIQEARVLSLAGAVAFFTLLSLVPALSLLVTIYGGMTDPATIAAQLDDLTLVFPEAARELIREQAVRLAGRDAASLSLTFLISFAVATWSANAAVKAIFDALNIIYGAREQRGFLKLNLISLATTLSGLLLLVLALTAIASLPVVTALFPFGHELETIVRLARWPAFFVIGTIAIGCLYWIGPDRKPPRFAWVLPGAAVASLLWAATSSAFSWYVSTLGNYTATYGSLATVVVFMTWLWLSATIVLAGAELNAELEQQSRHGAAIPPTAQLARRVAGRGR</sequence>
<feature type="transmembrane region" description="Helical" evidence="6">
    <location>
        <begin position="69"/>
        <end position="92"/>
    </location>
</feature>
<evidence type="ECO:0000256" key="3">
    <source>
        <dbReference type="ARBA" id="ARBA00022692"/>
    </source>
</evidence>
<evidence type="ECO:0000256" key="1">
    <source>
        <dbReference type="ARBA" id="ARBA00004651"/>
    </source>
</evidence>